<dbReference type="SUPFAM" id="SSF52343">
    <property type="entry name" value="Ferredoxin reductase-like, C-terminal NADP-linked domain"/>
    <property type="match status" value="1"/>
</dbReference>
<dbReference type="EC" id="1.18.1.2" evidence="3"/>
<evidence type="ECO:0000256" key="9">
    <source>
        <dbReference type="ARBA" id="ARBA00047776"/>
    </source>
</evidence>
<evidence type="ECO:0000256" key="5">
    <source>
        <dbReference type="ARBA" id="ARBA00022741"/>
    </source>
</evidence>
<comment type="similarity">
    <text evidence="2">Belongs to the ferredoxin--NADP reductase type 1 family.</text>
</comment>
<dbReference type="EMBL" id="CP000449">
    <property type="protein sequence ID" value="ABI64635.1"/>
    <property type="molecule type" value="Genomic_DNA"/>
</dbReference>
<evidence type="ECO:0000256" key="7">
    <source>
        <dbReference type="ARBA" id="ARBA00022857"/>
    </source>
</evidence>
<dbReference type="GO" id="GO:0004324">
    <property type="term" value="F:ferredoxin-NADP+ reductase activity"/>
    <property type="evidence" value="ECO:0007669"/>
    <property type="project" value="UniProtKB-EC"/>
</dbReference>
<sequence length="275" mass="30451">MTMTATAPAKKNAVSAKPGPFTVETVLSVTHYTDRLFHFRITRPDAFRFRSGEFIMIGLPKEDGKPLLRAYSLASPFWDEALDFYSIKVPDGPLTSRLQHIKQGDEVLLGRKPTGTLVLDALKPGKRLYMISTGTGIAPFASLIRDPETYEKFDQVILTHTCREAAELTYGNELVAAVKDDELIGEFAREKLVHFASVTREEGPIKGRVTDMIESGELFERLGVPPLDPESDRVMICGSEGLLRDVKQICLDRNFVEGSNAAPADFVVEKAFVAT</sequence>
<keyword evidence="6" id="KW-0274">FAD</keyword>
<evidence type="ECO:0000256" key="3">
    <source>
        <dbReference type="ARBA" id="ARBA00013223"/>
    </source>
</evidence>
<dbReference type="RefSeq" id="WP_011642282.1">
    <property type="nucleotide sequence ID" value="NC_008347.1"/>
</dbReference>
<evidence type="ECO:0000256" key="2">
    <source>
        <dbReference type="ARBA" id="ARBA00008312"/>
    </source>
</evidence>
<dbReference type="Proteomes" id="UP000001964">
    <property type="component" value="Chromosome"/>
</dbReference>
<comment type="cofactor">
    <cofactor evidence="1">
        <name>FAD</name>
        <dbReference type="ChEBI" id="CHEBI:57692"/>
    </cofactor>
</comment>
<accession>Q0ASV2</accession>
<keyword evidence="7" id="KW-0521">NADP</keyword>
<dbReference type="CDD" id="cd06195">
    <property type="entry name" value="FNR1"/>
    <property type="match status" value="1"/>
</dbReference>
<name>Q0ASV2_MARMM</name>
<reference evidence="11 12" key="1">
    <citation type="submission" date="2006-08" db="EMBL/GenBank/DDBJ databases">
        <title>Complete sequence of Maricaulis maris MCS10.</title>
        <authorList>
            <consortium name="US DOE Joint Genome Institute"/>
            <person name="Copeland A."/>
            <person name="Lucas S."/>
            <person name="Lapidus A."/>
            <person name="Barry K."/>
            <person name="Detter J.C."/>
            <person name="Glavina del Rio T."/>
            <person name="Hammon N."/>
            <person name="Israni S."/>
            <person name="Dalin E."/>
            <person name="Tice H."/>
            <person name="Pitluck S."/>
            <person name="Saunders E."/>
            <person name="Brettin T."/>
            <person name="Bruce D."/>
            <person name="Han C."/>
            <person name="Tapia R."/>
            <person name="Gilna P."/>
            <person name="Schmutz J."/>
            <person name="Larimer F."/>
            <person name="Land M."/>
            <person name="Hauser L."/>
            <person name="Kyrpides N."/>
            <person name="Mikhailova N."/>
            <person name="Viollier P."/>
            <person name="Stephens C."/>
            <person name="Richardson P."/>
        </authorList>
    </citation>
    <scope>NUCLEOTIDE SEQUENCE [LARGE SCALE GENOMIC DNA]</scope>
    <source>
        <strain evidence="11 12">MCS10</strain>
    </source>
</reference>
<keyword evidence="8 11" id="KW-0560">Oxidoreductase</keyword>
<dbReference type="PANTHER" id="PTHR47878:SF1">
    <property type="entry name" value="FLAVODOXIN_FERREDOXIN--NADP REDUCTASE"/>
    <property type="match status" value="1"/>
</dbReference>
<dbReference type="Gene3D" id="3.40.50.80">
    <property type="entry name" value="Nucleotide-binding domain of ferredoxin-NADP reductase (FNR) module"/>
    <property type="match status" value="1"/>
</dbReference>
<evidence type="ECO:0000256" key="4">
    <source>
        <dbReference type="ARBA" id="ARBA00022630"/>
    </source>
</evidence>
<dbReference type="PROSITE" id="PS51384">
    <property type="entry name" value="FAD_FR"/>
    <property type="match status" value="1"/>
</dbReference>
<keyword evidence="5" id="KW-0547">Nucleotide-binding</keyword>
<dbReference type="PANTHER" id="PTHR47878">
    <property type="entry name" value="OXIDOREDUCTASE FAD/NAD(P)-BINDING DOMAIN PROTEIN"/>
    <property type="match status" value="1"/>
</dbReference>
<dbReference type="InterPro" id="IPR017938">
    <property type="entry name" value="Riboflavin_synthase-like_b-brl"/>
</dbReference>
<gene>
    <name evidence="11" type="ordered locus">Mmar10_0342</name>
</gene>
<evidence type="ECO:0000259" key="10">
    <source>
        <dbReference type="PROSITE" id="PS51384"/>
    </source>
</evidence>
<dbReference type="PRINTS" id="PR00371">
    <property type="entry name" value="FPNCR"/>
</dbReference>
<evidence type="ECO:0000256" key="1">
    <source>
        <dbReference type="ARBA" id="ARBA00001974"/>
    </source>
</evidence>
<dbReference type="eggNOG" id="COG1018">
    <property type="taxonomic scope" value="Bacteria"/>
</dbReference>
<organism evidence="11 12">
    <name type="scientific">Maricaulis maris (strain MCS10)</name>
    <name type="common">Caulobacter maris</name>
    <dbReference type="NCBI Taxonomy" id="394221"/>
    <lineage>
        <taxon>Bacteria</taxon>
        <taxon>Pseudomonadati</taxon>
        <taxon>Pseudomonadota</taxon>
        <taxon>Alphaproteobacteria</taxon>
        <taxon>Maricaulales</taxon>
        <taxon>Maricaulaceae</taxon>
        <taxon>Maricaulis</taxon>
    </lineage>
</organism>
<keyword evidence="12" id="KW-1185">Reference proteome</keyword>
<protein>
    <recommendedName>
        <fullName evidence="3">ferredoxin--NADP(+) reductase</fullName>
        <ecNumber evidence="3">1.18.1.2</ecNumber>
    </recommendedName>
</protein>
<dbReference type="GO" id="GO:0000166">
    <property type="term" value="F:nucleotide binding"/>
    <property type="evidence" value="ECO:0007669"/>
    <property type="project" value="UniProtKB-KW"/>
</dbReference>
<dbReference type="KEGG" id="mmr:Mmar10_0342"/>
<dbReference type="InterPro" id="IPR001433">
    <property type="entry name" value="OxRdtase_FAD/NAD-bd"/>
</dbReference>
<dbReference type="HOGENOM" id="CLU_003827_3_0_5"/>
<dbReference type="InterPro" id="IPR033892">
    <property type="entry name" value="FNR_bac"/>
</dbReference>
<dbReference type="AlphaFoldDB" id="Q0ASV2"/>
<dbReference type="InterPro" id="IPR051930">
    <property type="entry name" value="FNR_type-1"/>
</dbReference>
<dbReference type="Pfam" id="PF00175">
    <property type="entry name" value="NAD_binding_1"/>
    <property type="match status" value="1"/>
</dbReference>
<evidence type="ECO:0000256" key="6">
    <source>
        <dbReference type="ARBA" id="ARBA00022827"/>
    </source>
</evidence>
<proteinExistence type="inferred from homology"/>
<evidence type="ECO:0000256" key="8">
    <source>
        <dbReference type="ARBA" id="ARBA00023002"/>
    </source>
</evidence>
<comment type="catalytic activity">
    <reaction evidence="9">
        <text>2 reduced [2Fe-2S]-[ferredoxin] + NADP(+) + H(+) = 2 oxidized [2Fe-2S]-[ferredoxin] + NADPH</text>
        <dbReference type="Rhea" id="RHEA:20125"/>
        <dbReference type="Rhea" id="RHEA-COMP:10000"/>
        <dbReference type="Rhea" id="RHEA-COMP:10001"/>
        <dbReference type="ChEBI" id="CHEBI:15378"/>
        <dbReference type="ChEBI" id="CHEBI:33737"/>
        <dbReference type="ChEBI" id="CHEBI:33738"/>
        <dbReference type="ChEBI" id="CHEBI:57783"/>
        <dbReference type="ChEBI" id="CHEBI:58349"/>
        <dbReference type="EC" id="1.18.1.2"/>
    </reaction>
</comment>
<dbReference type="OrthoDB" id="9784483at2"/>
<dbReference type="InterPro" id="IPR039261">
    <property type="entry name" value="FNR_nucleotide-bd"/>
</dbReference>
<evidence type="ECO:0000313" key="12">
    <source>
        <dbReference type="Proteomes" id="UP000001964"/>
    </source>
</evidence>
<feature type="domain" description="FAD-binding FR-type" evidence="10">
    <location>
        <begin position="16"/>
        <end position="120"/>
    </location>
</feature>
<dbReference type="GO" id="GO:0042167">
    <property type="term" value="P:heme catabolic process"/>
    <property type="evidence" value="ECO:0007669"/>
    <property type="project" value="TreeGrafter"/>
</dbReference>
<dbReference type="InterPro" id="IPR017927">
    <property type="entry name" value="FAD-bd_FR_type"/>
</dbReference>
<keyword evidence="4" id="KW-0285">Flavoprotein</keyword>
<dbReference type="InterPro" id="IPR001709">
    <property type="entry name" value="Flavoprot_Pyr_Nucl_cyt_Rdtase"/>
</dbReference>
<dbReference type="GO" id="GO:0034599">
    <property type="term" value="P:cellular response to oxidative stress"/>
    <property type="evidence" value="ECO:0007669"/>
    <property type="project" value="TreeGrafter"/>
</dbReference>
<dbReference type="SUPFAM" id="SSF63380">
    <property type="entry name" value="Riboflavin synthase domain-like"/>
    <property type="match status" value="1"/>
</dbReference>
<dbReference type="Gene3D" id="2.40.30.10">
    <property type="entry name" value="Translation factors"/>
    <property type="match status" value="1"/>
</dbReference>
<evidence type="ECO:0000313" key="11">
    <source>
        <dbReference type="EMBL" id="ABI64635.1"/>
    </source>
</evidence>
<dbReference type="STRING" id="394221.Mmar10_0342"/>